<evidence type="ECO:0000259" key="3">
    <source>
        <dbReference type="Pfam" id="PF14159"/>
    </source>
</evidence>
<dbReference type="InterPro" id="IPR025564">
    <property type="entry name" value="CAAD_dom"/>
</dbReference>
<dbReference type="InterPro" id="IPR033344">
    <property type="entry name" value="CURT1"/>
</dbReference>
<evidence type="ECO:0000313" key="4">
    <source>
        <dbReference type="EMBL" id="KAJ8452064.1"/>
    </source>
</evidence>
<dbReference type="EMBL" id="JAKOGI010000006">
    <property type="protein sequence ID" value="KAJ8452064.1"/>
    <property type="molecule type" value="Genomic_DNA"/>
</dbReference>
<evidence type="ECO:0000256" key="1">
    <source>
        <dbReference type="ARBA" id="ARBA00004141"/>
    </source>
</evidence>
<dbReference type="OrthoDB" id="2014299at2759"/>
<sequence length="170" mass="18157">MVATLTGGSECNLWQSAKLGARKRVQAAFLFADVSHCVCLVLAFACRLLDNVQALIAVMYSSGSLLSSELANLDCSFMLDMLHIERRHHLAVVVKATGDSSDSSTSLSIVKSVQNVWDKPEDRVGVIGLGLTAIIALWASSNLVSAIDKLPLIPSFLELVGILFSSAIPL</sequence>
<feature type="transmembrane region" description="Helical" evidence="2">
    <location>
        <begin position="124"/>
        <end position="144"/>
    </location>
</feature>
<evidence type="ECO:0000256" key="2">
    <source>
        <dbReference type="SAM" id="Phobius"/>
    </source>
</evidence>
<comment type="caution">
    <text evidence="4">The sequence shown here is derived from an EMBL/GenBank/DDBJ whole genome shotgun (WGS) entry which is preliminary data.</text>
</comment>
<dbReference type="GO" id="GO:0009535">
    <property type="term" value="C:chloroplast thylakoid membrane"/>
    <property type="evidence" value="ECO:0007669"/>
    <property type="project" value="TreeGrafter"/>
</dbReference>
<accession>A0A9Q1L039</accession>
<keyword evidence="2" id="KW-0472">Membrane</keyword>
<feature type="transmembrane region" description="Helical" evidence="2">
    <location>
        <begin position="27"/>
        <end position="49"/>
    </location>
</feature>
<gene>
    <name evidence="4" type="ORF">Cgig2_016645</name>
</gene>
<reference evidence="4" key="1">
    <citation type="submission" date="2022-04" db="EMBL/GenBank/DDBJ databases">
        <title>Carnegiea gigantea Genome sequencing and assembly v2.</title>
        <authorList>
            <person name="Copetti D."/>
            <person name="Sanderson M.J."/>
            <person name="Burquez A."/>
            <person name="Wojciechowski M.F."/>
        </authorList>
    </citation>
    <scope>NUCLEOTIDE SEQUENCE</scope>
    <source>
        <strain evidence="4">SGP5-SGP5p</strain>
        <tissue evidence="4">Aerial part</tissue>
    </source>
</reference>
<dbReference type="PANTHER" id="PTHR33222:SF3">
    <property type="entry name" value="PROTEIN CURVATURE THYLAKOID 1C, CHLOROPLASTIC"/>
    <property type="match status" value="1"/>
</dbReference>
<dbReference type="Proteomes" id="UP001153076">
    <property type="component" value="Unassembled WGS sequence"/>
</dbReference>
<dbReference type="Pfam" id="PF14159">
    <property type="entry name" value="CAAD"/>
    <property type="match status" value="1"/>
</dbReference>
<keyword evidence="5" id="KW-1185">Reference proteome</keyword>
<comment type="subcellular location">
    <subcellularLocation>
        <location evidence="1">Membrane</location>
        <topology evidence="1">Multi-pass membrane protein</topology>
    </subcellularLocation>
</comment>
<dbReference type="AlphaFoldDB" id="A0A9Q1L039"/>
<feature type="domain" description="Cyanobacterial aminoacyl-tRNA synthetase CAAD" evidence="3">
    <location>
        <begin position="111"/>
        <end position="165"/>
    </location>
</feature>
<keyword evidence="2" id="KW-1133">Transmembrane helix</keyword>
<evidence type="ECO:0000313" key="5">
    <source>
        <dbReference type="Proteomes" id="UP001153076"/>
    </source>
</evidence>
<proteinExistence type="predicted"/>
<dbReference type="PANTHER" id="PTHR33222">
    <property type="match status" value="1"/>
</dbReference>
<protein>
    <recommendedName>
        <fullName evidence="3">Cyanobacterial aminoacyl-tRNA synthetase CAAD domain-containing protein</fullName>
    </recommendedName>
</protein>
<keyword evidence="2" id="KW-0812">Transmembrane</keyword>
<organism evidence="4 5">
    <name type="scientific">Carnegiea gigantea</name>
    <dbReference type="NCBI Taxonomy" id="171969"/>
    <lineage>
        <taxon>Eukaryota</taxon>
        <taxon>Viridiplantae</taxon>
        <taxon>Streptophyta</taxon>
        <taxon>Embryophyta</taxon>
        <taxon>Tracheophyta</taxon>
        <taxon>Spermatophyta</taxon>
        <taxon>Magnoliopsida</taxon>
        <taxon>eudicotyledons</taxon>
        <taxon>Gunneridae</taxon>
        <taxon>Pentapetalae</taxon>
        <taxon>Caryophyllales</taxon>
        <taxon>Cactineae</taxon>
        <taxon>Cactaceae</taxon>
        <taxon>Cactoideae</taxon>
        <taxon>Echinocereeae</taxon>
        <taxon>Carnegiea</taxon>
    </lineage>
</organism>
<name>A0A9Q1L039_9CARY</name>